<protein>
    <submittedName>
        <fullName evidence="2">Uncharacterized protein</fullName>
    </submittedName>
</protein>
<dbReference type="AlphaFoldDB" id="A0A382GV93"/>
<reference evidence="2" key="1">
    <citation type="submission" date="2018-05" db="EMBL/GenBank/DDBJ databases">
        <authorList>
            <person name="Lanie J.A."/>
            <person name="Ng W.-L."/>
            <person name="Kazmierczak K.M."/>
            <person name="Andrzejewski T.M."/>
            <person name="Davidsen T.M."/>
            <person name="Wayne K.J."/>
            <person name="Tettelin H."/>
            <person name="Glass J.I."/>
            <person name="Rusch D."/>
            <person name="Podicherti R."/>
            <person name="Tsui H.-C.T."/>
            <person name="Winkler M.E."/>
        </authorList>
    </citation>
    <scope>NUCLEOTIDE SEQUENCE</scope>
</reference>
<accession>A0A382GV93</accession>
<evidence type="ECO:0000256" key="1">
    <source>
        <dbReference type="SAM" id="MobiDB-lite"/>
    </source>
</evidence>
<feature type="non-terminal residue" evidence="2">
    <location>
        <position position="1"/>
    </location>
</feature>
<sequence>RFHHPRGSLSDGKPGHTVALTSG</sequence>
<feature type="region of interest" description="Disordered" evidence="1">
    <location>
        <begin position="1"/>
        <end position="23"/>
    </location>
</feature>
<gene>
    <name evidence="2" type="ORF">METZ01_LOCUS231870</name>
</gene>
<organism evidence="2">
    <name type="scientific">marine metagenome</name>
    <dbReference type="NCBI Taxonomy" id="408172"/>
    <lineage>
        <taxon>unclassified sequences</taxon>
        <taxon>metagenomes</taxon>
        <taxon>ecological metagenomes</taxon>
    </lineage>
</organism>
<proteinExistence type="predicted"/>
<dbReference type="EMBL" id="UINC01057640">
    <property type="protein sequence ID" value="SVB79016.1"/>
    <property type="molecule type" value="Genomic_DNA"/>
</dbReference>
<evidence type="ECO:0000313" key="2">
    <source>
        <dbReference type="EMBL" id="SVB79016.1"/>
    </source>
</evidence>
<name>A0A382GV93_9ZZZZ</name>